<evidence type="ECO:0000256" key="2">
    <source>
        <dbReference type="ARBA" id="ARBA00004141"/>
    </source>
</evidence>
<accession>B9SKX7</accession>
<evidence type="ECO:0000256" key="4">
    <source>
        <dbReference type="ARBA" id="ARBA00022617"/>
    </source>
</evidence>
<dbReference type="Proteomes" id="UP000008311">
    <property type="component" value="Unassembled WGS sequence"/>
</dbReference>
<evidence type="ECO:0000256" key="3">
    <source>
        <dbReference type="ARBA" id="ARBA00022448"/>
    </source>
</evidence>
<keyword evidence="4" id="KW-0349">Heme</keyword>
<keyword evidence="5 11" id="KW-0812">Transmembrane</keyword>
<evidence type="ECO:0000256" key="11">
    <source>
        <dbReference type="SAM" id="Phobius"/>
    </source>
</evidence>
<evidence type="ECO:0000256" key="5">
    <source>
        <dbReference type="ARBA" id="ARBA00022692"/>
    </source>
</evidence>
<dbReference type="PANTHER" id="PTHR15422:SF24">
    <property type="entry name" value="DOMON RELATED DOMAIN-CONTAINING PROTEIN"/>
    <property type="match status" value="1"/>
</dbReference>
<dbReference type="STRING" id="3988.B9SKX7"/>
<feature type="transmembrane region" description="Helical" evidence="11">
    <location>
        <begin position="58"/>
        <end position="80"/>
    </location>
</feature>
<comment type="cofactor">
    <cofactor evidence="1">
        <name>heme b</name>
        <dbReference type="ChEBI" id="CHEBI:60344"/>
    </cofactor>
</comment>
<evidence type="ECO:0000256" key="9">
    <source>
        <dbReference type="ARBA" id="ARBA00023004"/>
    </source>
</evidence>
<evidence type="ECO:0000259" key="12">
    <source>
        <dbReference type="PROSITE" id="PS50939"/>
    </source>
</evidence>
<keyword evidence="10 11" id="KW-0472">Membrane</keyword>
<organism evidence="13 14">
    <name type="scientific">Ricinus communis</name>
    <name type="common">Castor bean</name>
    <dbReference type="NCBI Taxonomy" id="3988"/>
    <lineage>
        <taxon>Eukaryota</taxon>
        <taxon>Viridiplantae</taxon>
        <taxon>Streptophyta</taxon>
        <taxon>Embryophyta</taxon>
        <taxon>Tracheophyta</taxon>
        <taxon>Spermatophyta</taxon>
        <taxon>Magnoliopsida</taxon>
        <taxon>eudicotyledons</taxon>
        <taxon>Gunneridae</taxon>
        <taxon>Pentapetalae</taxon>
        <taxon>rosids</taxon>
        <taxon>fabids</taxon>
        <taxon>Malpighiales</taxon>
        <taxon>Euphorbiaceae</taxon>
        <taxon>Acalyphoideae</taxon>
        <taxon>Acalypheae</taxon>
        <taxon>Ricinus</taxon>
    </lineage>
</organism>
<evidence type="ECO:0000256" key="8">
    <source>
        <dbReference type="ARBA" id="ARBA00022989"/>
    </source>
</evidence>
<dbReference type="eggNOG" id="KOG4293">
    <property type="taxonomic scope" value="Eukaryota"/>
</dbReference>
<evidence type="ECO:0000313" key="13">
    <source>
        <dbReference type="EMBL" id="EEF35734.1"/>
    </source>
</evidence>
<dbReference type="InParanoid" id="B9SKX7"/>
<protein>
    <recommendedName>
        <fullName evidence="12">Cytochrome b561 domain-containing protein</fullName>
    </recommendedName>
</protein>
<dbReference type="PANTHER" id="PTHR15422">
    <property type="entry name" value="OS05G0565100 PROTEIN"/>
    <property type="match status" value="1"/>
</dbReference>
<dbReference type="EMBL" id="EQ974007">
    <property type="protein sequence ID" value="EEF35734.1"/>
    <property type="molecule type" value="Genomic_DNA"/>
</dbReference>
<reference evidence="14" key="1">
    <citation type="journal article" date="2010" name="Nat. Biotechnol.">
        <title>Draft genome sequence of the oilseed species Ricinus communis.</title>
        <authorList>
            <person name="Chan A.P."/>
            <person name="Crabtree J."/>
            <person name="Zhao Q."/>
            <person name="Lorenzi H."/>
            <person name="Orvis J."/>
            <person name="Puiu D."/>
            <person name="Melake-Berhan A."/>
            <person name="Jones K.M."/>
            <person name="Redman J."/>
            <person name="Chen G."/>
            <person name="Cahoon E.B."/>
            <person name="Gedil M."/>
            <person name="Stanke M."/>
            <person name="Haas B.J."/>
            <person name="Wortman J.R."/>
            <person name="Fraser-Liggett C.M."/>
            <person name="Ravel J."/>
            <person name="Rabinowicz P.D."/>
        </authorList>
    </citation>
    <scope>NUCLEOTIDE SEQUENCE [LARGE SCALE GENOMIC DNA]</scope>
    <source>
        <strain evidence="14">cv. Hale</strain>
    </source>
</reference>
<dbReference type="GO" id="GO:0046872">
    <property type="term" value="F:metal ion binding"/>
    <property type="evidence" value="ECO:0007669"/>
    <property type="project" value="UniProtKB-KW"/>
</dbReference>
<gene>
    <name evidence="13" type="ORF">RCOM_0695220</name>
</gene>
<keyword evidence="9" id="KW-0408">Iron</keyword>
<feature type="transmembrane region" description="Helical" evidence="11">
    <location>
        <begin position="92"/>
        <end position="112"/>
    </location>
</feature>
<evidence type="ECO:0000313" key="14">
    <source>
        <dbReference type="Proteomes" id="UP000008311"/>
    </source>
</evidence>
<dbReference type="PROSITE" id="PS50939">
    <property type="entry name" value="CYTOCHROME_B561"/>
    <property type="match status" value="1"/>
</dbReference>
<feature type="transmembrane region" description="Helical" evidence="11">
    <location>
        <begin position="30"/>
        <end position="46"/>
    </location>
</feature>
<keyword evidence="7" id="KW-0249">Electron transport</keyword>
<dbReference type="GO" id="GO:0016020">
    <property type="term" value="C:membrane"/>
    <property type="evidence" value="ECO:0007669"/>
    <property type="project" value="UniProtKB-SubCell"/>
</dbReference>
<evidence type="ECO:0000256" key="6">
    <source>
        <dbReference type="ARBA" id="ARBA00022723"/>
    </source>
</evidence>
<dbReference type="Gene3D" id="1.20.120.1770">
    <property type="match status" value="1"/>
</dbReference>
<dbReference type="AlphaFoldDB" id="B9SKX7"/>
<dbReference type="GO" id="GO:0140575">
    <property type="term" value="F:transmembrane monodehydroascorbate reductase activity"/>
    <property type="evidence" value="ECO:0007669"/>
    <property type="project" value="InterPro"/>
</dbReference>
<keyword evidence="14" id="KW-1185">Reference proteome</keyword>
<keyword evidence="6" id="KW-0479">Metal-binding</keyword>
<sequence length="164" mass="18423">MLSVLLATAGAVMSIKNFNNAFDNHHQRIGAALYGIIWLQAIIGFLRPERGSKARGAWFFLHWILGTAICLLGVINMYTGLQAYHQKTSKSIRLWTIFFTAEVSLIIFLYLLQDKLGYMQKQGVILGMEPGASITHRVSSLQNKHTESTIESCRSNRDNDINGH</sequence>
<dbReference type="CDD" id="cd08760">
    <property type="entry name" value="Cyt_b561_FRRS1_like"/>
    <property type="match status" value="1"/>
</dbReference>
<dbReference type="SMART" id="SM00665">
    <property type="entry name" value="B561"/>
    <property type="match status" value="1"/>
</dbReference>
<evidence type="ECO:0000256" key="1">
    <source>
        <dbReference type="ARBA" id="ARBA00001970"/>
    </source>
</evidence>
<dbReference type="InterPro" id="IPR006593">
    <property type="entry name" value="Cyt_b561/ferric_Rdtase_TM"/>
</dbReference>
<feature type="domain" description="Cytochrome b561" evidence="12">
    <location>
        <begin position="1"/>
        <end position="120"/>
    </location>
</feature>
<dbReference type="InterPro" id="IPR045150">
    <property type="entry name" value="CYB561D1/2"/>
</dbReference>
<name>B9SKX7_RICCO</name>
<proteinExistence type="predicted"/>
<comment type="subcellular location">
    <subcellularLocation>
        <location evidence="2">Membrane</location>
        <topology evidence="2">Multi-pass membrane protein</topology>
    </subcellularLocation>
</comment>
<keyword evidence="3" id="KW-0813">Transport</keyword>
<keyword evidence="8 11" id="KW-1133">Transmembrane helix</keyword>
<evidence type="ECO:0000256" key="7">
    <source>
        <dbReference type="ARBA" id="ARBA00022982"/>
    </source>
</evidence>
<evidence type="ECO:0000256" key="10">
    <source>
        <dbReference type="ARBA" id="ARBA00023136"/>
    </source>
</evidence>